<keyword evidence="3" id="KW-1185">Reference proteome</keyword>
<feature type="region of interest" description="Disordered" evidence="1">
    <location>
        <begin position="301"/>
        <end position="370"/>
    </location>
</feature>
<gene>
    <name evidence="2" type="ORF">P154DRAFT_571923</name>
</gene>
<feature type="compositionally biased region" description="Polar residues" evidence="1">
    <location>
        <begin position="338"/>
        <end position="352"/>
    </location>
</feature>
<name>A0A6A5WT16_9PLEO</name>
<organism evidence="2 3">
    <name type="scientific">Amniculicola lignicola CBS 123094</name>
    <dbReference type="NCBI Taxonomy" id="1392246"/>
    <lineage>
        <taxon>Eukaryota</taxon>
        <taxon>Fungi</taxon>
        <taxon>Dikarya</taxon>
        <taxon>Ascomycota</taxon>
        <taxon>Pezizomycotina</taxon>
        <taxon>Dothideomycetes</taxon>
        <taxon>Pleosporomycetidae</taxon>
        <taxon>Pleosporales</taxon>
        <taxon>Amniculicolaceae</taxon>
        <taxon>Amniculicola</taxon>
    </lineage>
</organism>
<sequence>MTGSAEQNLAAIAVRDLGANMPIEHFYNKMHIDVRPSGSAVNWENRQPGNISPASVANEWQDHQDVAALNGKCDFTQPMGDISQIDPQLMPSDSAPAHLDFNDQHAGLPQQPQTIQDFLFGDDLDSAYGSGSARALSDSPTSLRAVAPRSPECLQFLPGPVIAGATQALTSPSLPGRSFEDMGDAGFDLFALSPRFSRRPTGLRLRDSVQTIGSVTSYNDDNVWKPIPMSATPHVFTEVEDPEVQGTLLDFSLFDYPTTFSGKMVEQPEIGSPLSDTYGDVFEALDPNGETLFPARSAGTAEMTNTERAGSASATPSPSPPPPVSVTKQADRKRARESTSTTELETIVSSTAKSKRVRAQAKPNVDPHTKRRAYNPLLKDIPTYDYFIPAVGPHLRFTAVEIIVFLPHWYKNKTIAWRFMNNGMSFPTHVAILEAHRFYSETQKFNRNSIGVGYRDAIRGRTWREGTGDGVEGWESKKHVVPAGWDHDNIDVNGFVPDRNVDVDQIPSVLFENLMNGVAKIPEGSDGGDLTRAILWAREHEDTGPWLFPEHLDFVLNLSGGRTVWTPEHTDGAAFARYSTTRVRRVPRTSEGCETKRRRTA</sequence>
<dbReference type="AlphaFoldDB" id="A0A6A5WT16"/>
<accession>A0A6A5WT16</accession>
<protein>
    <submittedName>
        <fullName evidence="2">Uncharacterized protein</fullName>
    </submittedName>
</protein>
<dbReference type="Proteomes" id="UP000799779">
    <property type="component" value="Unassembled WGS sequence"/>
</dbReference>
<evidence type="ECO:0000256" key="1">
    <source>
        <dbReference type="SAM" id="MobiDB-lite"/>
    </source>
</evidence>
<reference evidence="2" key="1">
    <citation type="journal article" date="2020" name="Stud. Mycol.">
        <title>101 Dothideomycetes genomes: a test case for predicting lifestyles and emergence of pathogens.</title>
        <authorList>
            <person name="Haridas S."/>
            <person name="Albert R."/>
            <person name="Binder M."/>
            <person name="Bloem J."/>
            <person name="Labutti K."/>
            <person name="Salamov A."/>
            <person name="Andreopoulos B."/>
            <person name="Baker S."/>
            <person name="Barry K."/>
            <person name="Bills G."/>
            <person name="Bluhm B."/>
            <person name="Cannon C."/>
            <person name="Castanera R."/>
            <person name="Culley D."/>
            <person name="Daum C."/>
            <person name="Ezra D."/>
            <person name="Gonzalez J."/>
            <person name="Henrissat B."/>
            <person name="Kuo A."/>
            <person name="Liang C."/>
            <person name="Lipzen A."/>
            <person name="Lutzoni F."/>
            <person name="Magnuson J."/>
            <person name="Mondo S."/>
            <person name="Nolan M."/>
            <person name="Ohm R."/>
            <person name="Pangilinan J."/>
            <person name="Park H.-J."/>
            <person name="Ramirez L."/>
            <person name="Alfaro M."/>
            <person name="Sun H."/>
            <person name="Tritt A."/>
            <person name="Yoshinaga Y."/>
            <person name="Zwiers L.-H."/>
            <person name="Turgeon B."/>
            <person name="Goodwin S."/>
            <person name="Spatafora J."/>
            <person name="Crous P."/>
            <person name="Grigoriev I."/>
        </authorList>
    </citation>
    <scope>NUCLEOTIDE SEQUENCE</scope>
    <source>
        <strain evidence="2">CBS 123094</strain>
    </source>
</reference>
<dbReference type="OrthoDB" id="3795517at2759"/>
<evidence type="ECO:0000313" key="2">
    <source>
        <dbReference type="EMBL" id="KAF2004717.1"/>
    </source>
</evidence>
<proteinExistence type="predicted"/>
<evidence type="ECO:0000313" key="3">
    <source>
        <dbReference type="Proteomes" id="UP000799779"/>
    </source>
</evidence>
<dbReference type="EMBL" id="ML977566">
    <property type="protein sequence ID" value="KAF2004717.1"/>
    <property type="molecule type" value="Genomic_DNA"/>
</dbReference>